<proteinExistence type="predicted"/>
<evidence type="ECO:0000313" key="2">
    <source>
        <dbReference type="EMBL" id="KAH9843736.1"/>
    </source>
</evidence>
<evidence type="ECO:0000259" key="1">
    <source>
        <dbReference type="Pfam" id="PF12937"/>
    </source>
</evidence>
<dbReference type="Gene3D" id="1.20.1280.50">
    <property type="match status" value="1"/>
</dbReference>
<comment type="caution">
    <text evidence="2">The sequence shown here is derived from an EMBL/GenBank/DDBJ whole genome shotgun (WGS) entry which is preliminary data.</text>
</comment>
<feature type="domain" description="F-box" evidence="1">
    <location>
        <begin position="73"/>
        <end position="139"/>
    </location>
</feature>
<dbReference type="InterPro" id="IPR001810">
    <property type="entry name" value="F-box_dom"/>
</dbReference>
<protein>
    <recommendedName>
        <fullName evidence="1">F-box domain-containing protein</fullName>
    </recommendedName>
</protein>
<gene>
    <name evidence="2" type="ORF">C8Q71DRAFT_852258</name>
</gene>
<sequence>MSERVNSNDIPSVSELNDLRVVDATSSQLVDALAWRLRQDAPSLSLEAWRRIEDTLLSASHVVKIAVNTTSPIHRLPVETLMAIFLFVPRGDQDRWRYSYLTILDGGMTHPREVVRLTHVCQHWRSIAIGIPALWTNIRVSDHTVSAEAHATFIERSGNASLTVGLRGDPPNAPIISLLEQTPSRIKDLRWDMVTSRDFEKFIRPLAPTLEALTFRGNDWYYGRWEKLRLLGRLQPQLRLLCLKDSSHLPSDQFTNLTSLCVENFDITQDDDSREAFVCLLNGAPLLATLVLAGTRRLNTPQAIRTSRRVAIQPATVPALQRCVFRGVHVERVKCYLSLMTLRPTVAISVDGYGGDYWDMHWDLKELPLMSRMTRCAVRSVQDGTADILAVGSASGFRCHYEGDATKWNSWRYSTDIFTETISCKQFRELWLTFWPEYTNLERSASAMLGFFYSFPNLDTMTIADKYLPVCVRALAGPEGTKSIVCGDLRVVRVILGEYDARTALDMMADELTDINIVLSDVPPPAPGQEADNANLEELSPSVTYLPMCPRMEIPAVCEADTDSVAWPAWA</sequence>
<reference evidence="2 3" key="1">
    <citation type="journal article" date="2021" name="Environ. Microbiol.">
        <title>Gene family expansions and transcriptome signatures uncover fungal adaptations to wood decay.</title>
        <authorList>
            <person name="Hage H."/>
            <person name="Miyauchi S."/>
            <person name="Viragh M."/>
            <person name="Drula E."/>
            <person name="Min B."/>
            <person name="Chaduli D."/>
            <person name="Navarro D."/>
            <person name="Favel A."/>
            <person name="Norest M."/>
            <person name="Lesage-Meessen L."/>
            <person name="Balint B."/>
            <person name="Merenyi Z."/>
            <person name="de Eugenio L."/>
            <person name="Morin E."/>
            <person name="Martinez A.T."/>
            <person name="Baldrian P."/>
            <person name="Stursova M."/>
            <person name="Martinez M.J."/>
            <person name="Novotny C."/>
            <person name="Magnuson J.K."/>
            <person name="Spatafora J.W."/>
            <person name="Maurice S."/>
            <person name="Pangilinan J."/>
            <person name="Andreopoulos W."/>
            <person name="LaButti K."/>
            <person name="Hundley H."/>
            <person name="Na H."/>
            <person name="Kuo A."/>
            <person name="Barry K."/>
            <person name="Lipzen A."/>
            <person name="Henrissat B."/>
            <person name="Riley R."/>
            <person name="Ahrendt S."/>
            <person name="Nagy L.G."/>
            <person name="Grigoriev I.V."/>
            <person name="Martin F."/>
            <person name="Rosso M.N."/>
        </authorList>
    </citation>
    <scope>NUCLEOTIDE SEQUENCE [LARGE SCALE GENOMIC DNA]</scope>
    <source>
        <strain evidence="2 3">CIRM-BRFM 1785</strain>
    </source>
</reference>
<evidence type="ECO:0000313" key="3">
    <source>
        <dbReference type="Proteomes" id="UP000814176"/>
    </source>
</evidence>
<accession>A0ABQ8KX01</accession>
<name>A0ABQ8KX01_9APHY</name>
<keyword evidence="3" id="KW-1185">Reference proteome</keyword>
<dbReference type="Pfam" id="PF12937">
    <property type="entry name" value="F-box-like"/>
    <property type="match status" value="1"/>
</dbReference>
<dbReference type="GeneID" id="72007544"/>
<dbReference type="Proteomes" id="UP000814176">
    <property type="component" value="Unassembled WGS sequence"/>
</dbReference>
<organism evidence="2 3">
    <name type="scientific">Rhodofomes roseus</name>
    <dbReference type="NCBI Taxonomy" id="34475"/>
    <lineage>
        <taxon>Eukaryota</taxon>
        <taxon>Fungi</taxon>
        <taxon>Dikarya</taxon>
        <taxon>Basidiomycota</taxon>
        <taxon>Agaricomycotina</taxon>
        <taxon>Agaricomycetes</taxon>
        <taxon>Polyporales</taxon>
        <taxon>Rhodofomes</taxon>
    </lineage>
</organism>
<dbReference type="EMBL" id="JADCUA010000001">
    <property type="protein sequence ID" value="KAH9843736.1"/>
    <property type="molecule type" value="Genomic_DNA"/>
</dbReference>
<dbReference type="RefSeq" id="XP_047784546.1">
    <property type="nucleotide sequence ID" value="XM_047926812.1"/>
</dbReference>